<gene>
    <name evidence="3" type="ORF">RN001_014594</name>
</gene>
<organism evidence="3 4">
    <name type="scientific">Aquatica leii</name>
    <dbReference type="NCBI Taxonomy" id="1421715"/>
    <lineage>
        <taxon>Eukaryota</taxon>
        <taxon>Metazoa</taxon>
        <taxon>Ecdysozoa</taxon>
        <taxon>Arthropoda</taxon>
        <taxon>Hexapoda</taxon>
        <taxon>Insecta</taxon>
        <taxon>Pterygota</taxon>
        <taxon>Neoptera</taxon>
        <taxon>Endopterygota</taxon>
        <taxon>Coleoptera</taxon>
        <taxon>Polyphaga</taxon>
        <taxon>Elateriformia</taxon>
        <taxon>Elateroidea</taxon>
        <taxon>Lampyridae</taxon>
        <taxon>Luciolinae</taxon>
        <taxon>Aquatica</taxon>
    </lineage>
</organism>
<feature type="compositionally biased region" description="Polar residues" evidence="2">
    <location>
        <begin position="443"/>
        <end position="457"/>
    </location>
</feature>
<evidence type="ECO:0000256" key="1">
    <source>
        <dbReference type="SAM" id="Coils"/>
    </source>
</evidence>
<feature type="region of interest" description="Disordered" evidence="2">
    <location>
        <begin position="443"/>
        <end position="483"/>
    </location>
</feature>
<accession>A0AAN7SN76</accession>
<evidence type="ECO:0000313" key="3">
    <source>
        <dbReference type="EMBL" id="KAK4872565.1"/>
    </source>
</evidence>
<reference evidence="4" key="1">
    <citation type="submission" date="2023-01" db="EMBL/GenBank/DDBJ databases">
        <title>Key to firefly adult light organ development and bioluminescence: homeobox transcription factors regulate luciferase expression and transportation to peroxisome.</title>
        <authorList>
            <person name="Fu X."/>
        </authorList>
    </citation>
    <scope>NUCLEOTIDE SEQUENCE [LARGE SCALE GENOMIC DNA]</scope>
</reference>
<proteinExistence type="predicted"/>
<dbReference type="AlphaFoldDB" id="A0AAN7SN76"/>
<sequence length="530" mass="60469">MSQRIRTCTNSTNFETINCESYSSRLASREKVSKPKRPITNSKPSRLELLPSVNAKSKPSQPQMVKQKNIVLKESVSNKAPCIEVTVRTKGSARNREPWNEMLKMPKSVTSTSFNQFDPLRTIHFISKELQTKLNSTSSNDPQVLYMLSTMQQALDRIPPDIYANTLSLKRSRSEIRTYQKSDLEDAPEKLVIPPILVDRHCQTISNLAYTDSEVFQKKLETSTAKLESSCKQMEILCEQLKNEKQYVEELLQAETSKVTHLKQQLETLQNENGFSHANFDKLVQERQELENKFKQLKQQVSSYHGPTVQELKGRVQDLQSQKISLEQENISLRHKLATSNMEREKYTTLLSIRDRHIHEIVNEMNCLQEVVSEQLVQLQKAPLISAPSSQSTLLDNYTSLLWPDVDLTKMKESKDNVELLKHNYIFDLPLHQLYSKPLSLESGDSSVTNVVTAPSKRSQKKTKSAPFLSQEKTKRTRSLENEKNNLTSIHELFNDLKRQAMILSIPQLSTGATPSPGNRLNGTKEPSNA</sequence>
<keyword evidence="4" id="KW-1185">Reference proteome</keyword>
<feature type="region of interest" description="Disordered" evidence="2">
    <location>
        <begin position="508"/>
        <end position="530"/>
    </location>
</feature>
<keyword evidence="1" id="KW-0175">Coiled coil</keyword>
<comment type="caution">
    <text evidence="3">The sequence shown here is derived from an EMBL/GenBank/DDBJ whole genome shotgun (WGS) entry which is preliminary data.</text>
</comment>
<dbReference type="Proteomes" id="UP001353858">
    <property type="component" value="Unassembled WGS sequence"/>
</dbReference>
<evidence type="ECO:0000313" key="4">
    <source>
        <dbReference type="Proteomes" id="UP001353858"/>
    </source>
</evidence>
<feature type="region of interest" description="Disordered" evidence="2">
    <location>
        <begin position="26"/>
        <end position="46"/>
    </location>
</feature>
<feature type="compositionally biased region" description="Basic and acidic residues" evidence="2">
    <location>
        <begin position="472"/>
        <end position="483"/>
    </location>
</feature>
<protein>
    <submittedName>
        <fullName evidence="3">Uncharacterized protein</fullName>
    </submittedName>
</protein>
<dbReference type="EMBL" id="JARPUR010000007">
    <property type="protein sequence ID" value="KAK4872565.1"/>
    <property type="molecule type" value="Genomic_DNA"/>
</dbReference>
<evidence type="ECO:0000256" key="2">
    <source>
        <dbReference type="SAM" id="MobiDB-lite"/>
    </source>
</evidence>
<name>A0AAN7SN76_9COLE</name>
<feature type="coiled-coil region" evidence="1">
    <location>
        <begin position="224"/>
        <end position="336"/>
    </location>
</feature>